<feature type="compositionally biased region" description="Low complexity" evidence="5">
    <location>
        <begin position="280"/>
        <end position="290"/>
    </location>
</feature>
<feature type="compositionally biased region" description="Polar residues" evidence="5">
    <location>
        <begin position="747"/>
        <end position="757"/>
    </location>
</feature>
<comment type="subcellular location">
    <subcellularLocation>
        <location evidence="1">Secreted</location>
    </subcellularLocation>
</comment>
<feature type="compositionally biased region" description="Acidic residues" evidence="5">
    <location>
        <begin position="764"/>
        <end position="783"/>
    </location>
</feature>
<evidence type="ECO:0000256" key="4">
    <source>
        <dbReference type="ARBA" id="ARBA00022837"/>
    </source>
</evidence>
<dbReference type="PANTHER" id="PTHR37467">
    <property type="entry name" value="EXPORTED CALCIUM-BINDING GLYCOPROTEIN-RELATED"/>
    <property type="match status" value="1"/>
</dbReference>
<keyword evidence="2" id="KW-0964">Secreted</keyword>
<sequence>MTSHTPRSRPLLAACRHPWTGWLQLVAWTFLVLAPLPSTLASWSDTDTDGYNDLWVDPNTNQYTYLADLNNQGTDADNDGATNNEEATEGTDPFNIDTDYDGITDGDELHLVKPILGVSLTNWDSDGDTISDYDEWYSFSGVTYPGGQLPSHPGASYSDYDGDGFKNPVDPYPTDPANYSPNNGVYWYGDVFGDADGDIIPNWEDYYPYNSSNFPDADSDGIADSFDPFPSDSSNYSWYNSTYWYGDVLNDSDVDGIQNWQDYYPTDPYNGGPGPDSDGDGFSDSNDPFPNDSSNYSYINSISWYGSILQDADYDGTYNWQDPEPYGPDVDGDGILNSQDPYPNDYGNYSIYNGVYWYGSVLGDSDNDGIPNWSDPEPYSVVYNYDYDGDGLLDSVDPFPYDSTNYSWVNWTSWYGYVLDDWDSDGIVNWSDSWPSDPYNGVPPDPDSDGDGLTLSQESFYGTYDHDTDCDDDGLTDYEELIVYSTGPTNAYSISQGRGWGDLYNDYQLVDATDSDADGIPDRIEVHYGMLPYDAADAAGDLDGNGVTNLAQYNAGLALNVDMALYDADGDGMTDIFEDYYWLAKNNFADAVEDADGDGVLNFEECKLLLSPQDADTFNGGHSLGDLAILMEAMLYPEGGAPTTDANSNGIYDWMDAALVGASPRFTRVAVADLDGDGMPDTWEHQYGRWRYPSVGLYVRHDDATADPDEDDVNNLAEYQLGTHPLIADSDLDGVSDGDEDADGDGLTNSEESQHGTNPHLADTDGDGISDIQEIEEGSDPTDAESNNRLLGLRIYTRLE</sequence>
<evidence type="ECO:0000256" key="3">
    <source>
        <dbReference type="ARBA" id="ARBA00022729"/>
    </source>
</evidence>
<feature type="region of interest" description="Disordered" evidence="5">
    <location>
        <begin position="259"/>
        <end position="290"/>
    </location>
</feature>
<dbReference type="GO" id="GO:0005509">
    <property type="term" value="F:calcium ion binding"/>
    <property type="evidence" value="ECO:0007669"/>
    <property type="project" value="InterPro"/>
</dbReference>
<accession>A0A366HP72</accession>
<reference evidence="6 7" key="1">
    <citation type="submission" date="2018-06" db="EMBL/GenBank/DDBJ databases">
        <title>Genomic Encyclopedia of Type Strains, Phase IV (KMG-IV): sequencing the most valuable type-strain genomes for metagenomic binning, comparative biology and taxonomic classification.</title>
        <authorList>
            <person name="Goeker M."/>
        </authorList>
    </citation>
    <scope>NUCLEOTIDE SEQUENCE [LARGE SCALE GENOMIC DNA]</scope>
    <source>
        <strain evidence="6 7">DSM 25532</strain>
    </source>
</reference>
<name>A0A366HP72_9BACT</name>
<comment type="caution">
    <text evidence="6">The sequence shown here is derived from an EMBL/GenBank/DDBJ whole genome shotgun (WGS) entry which is preliminary data.</text>
</comment>
<evidence type="ECO:0000256" key="5">
    <source>
        <dbReference type="SAM" id="MobiDB-lite"/>
    </source>
</evidence>
<feature type="compositionally biased region" description="Polar residues" evidence="5">
    <location>
        <begin position="70"/>
        <end position="85"/>
    </location>
</feature>
<evidence type="ECO:0000313" key="7">
    <source>
        <dbReference type="Proteomes" id="UP000253426"/>
    </source>
</evidence>
<protein>
    <recommendedName>
        <fullName evidence="8">Thrombospondin type 3 repeat-containing protein</fullName>
    </recommendedName>
</protein>
<keyword evidence="7" id="KW-1185">Reference proteome</keyword>
<dbReference type="InterPro" id="IPR059100">
    <property type="entry name" value="TSP3_bac"/>
</dbReference>
<dbReference type="AlphaFoldDB" id="A0A366HP72"/>
<feature type="region of interest" description="Disordered" evidence="5">
    <location>
        <begin position="70"/>
        <end position="95"/>
    </location>
</feature>
<proteinExistence type="predicted"/>
<dbReference type="Gene3D" id="4.10.1080.10">
    <property type="entry name" value="TSP type-3 repeat"/>
    <property type="match status" value="2"/>
</dbReference>
<keyword evidence="3" id="KW-0732">Signal</keyword>
<feature type="region of interest" description="Disordered" evidence="5">
    <location>
        <begin position="435"/>
        <end position="457"/>
    </location>
</feature>
<evidence type="ECO:0008006" key="8">
    <source>
        <dbReference type="Google" id="ProtNLM"/>
    </source>
</evidence>
<evidence type="ECO:0000256" key="2">
    <source>
        <dbReference type="ARBA" id="ARBA00022525"/>
    </source>
</evidence>
<feature type="region of interest" description="Disordered" evidence="5">
    <location>
        <begin position="727"/>
        <end position="788"/>
    </location>
</feature>
<evidence type="ECO:0000313" key="6">
    <source>
        <dbReference type="EMBL" id="RBP45295.1"/>
    </source>
</evidence>
<gene>
    <name evidence="6" type="ORF">DES53_103293</name>
</gene>
<dbReference type="EMBL" id="QNRR01000003">
    <property type="protein sequence ID" value="RBP45295.1"/>
    <property type="molecule type" value="Genomic_DNA"/>
</dbReference>
<evidence type="ECO:0000256" key="1">
    <source>
        <dbReference type="ARBA" id="ARBA00004613"/>
    </source>
</evidence>
<organism evidence="6 7">
    <name type="scientific">Roseimicrobium gellanilyticum</name>
    <dbReference type="NCBI Taxonomy" id="748857"/>
    <lineage>
        <taxon>Bacteria</taxon>
        <taxon>Pseudomonadati</taxon>
        <taxon>Verrucomicrobiota</taxon>
        <taxon>Verrucomicrobiia</taxon>
        <taxon>Verrucomicrobiales</taxon>
        <taxon>Verrucomicrobiaceae</taxon>
        <taxon>Roseimicrobium</taxon>
    </lineage>
</organism>
<dbReference type="Pfam" id="PF18884">
    <property type="entry name" value="TSP3_bac"/>
    <property type="match status" value="4"/>
</dbReference>
<keyword evidence="4" id="KW-0106">Calcium</keyword>
<dbReference type="InterPro" id="IPR028974">
    <property type="entry name" value="TSP_type-3_rpt"/>
</dbReference>
<dbReference type="Proteomes" id="UP000253426">
    <property type="component" value="Unassembled WGS sequence"/>
</dbReference>
<dbReference type="InterPro" id="IPR053180">
    <property type="entry name" value="Ca-binding_acidic-repeat"/>
</dbReference>
<dbReference type="PANTHER" id="PTHR37467:SF1">
    <property type="entry name" value="EXPORTED CALCIUM-BINDING GLYCOPROTEIN"/>
    <property type="match status" value="1"/>
</dbReference>
<feature type="compositionally biased region" description="Acidic residues" evidence="5">
    <location>
        <begin position="730"/>
        <end position="744"/>
    </location>
</feature>